<evidence type="ECO:0000256" key="4">
    <source>
        <dbReference type="ARBA" id="ARBA00023159"/>
    </source>
</evidence>
<dbReference type="Pfam" id="PF03466">
    <property type="entry name" value="LysR_substrate"/>
    <property type="match status" value="1"/>
</dbReference>
<dbReference type="Pfam" id="PF00126">
    <property type="entry name" value="HTH_1"/>
    <property type="match status" value="1"/>
</dbReference>
<evidence type="ECO:0000313" key="8">
    <source>
        <dbReference type="Proteomes" id="UP000321379"/>
    </source>
</evidence>
<dbReference type="RefSeq" id="WP_147784711.1">
    <property type="nucleotide sequence ID" value="NZ_VRMG01000011.1"/>
</dbReference>
<gene>
    <name evidence="7" type="ORF">FVP33_16065</name>
</gene>
<dbReference type="InterPro" id="IPR000847">
    <property type="entry name" value="LysR_HTH_N"/>
</dbReference>
<keyword evidence="4" id="KW-0010">Activator</keyword>
<dbReference type="Proteomes" id="UP000321379">
    <property type="component" value="Unassembled WGS sequence"/>
</dbReference>
<dbReference type="InterPro" id="IPR017685">
    <property type="entry name" value="ArgP"/>
</dbReference>
<reference evidence="7 8" key="1">
    <citation type="submission" date="2019-08" db="EMBL/GenBank/DDBJ databases">
        <title>Bacterial whole genome sequence for Glaciihabitans sp. CHu50b-6-2.</title>
        <authorList>
            <person name="Jin L."/>
        </authorList>
    </citation>
    <scope>NUCLEOTIDE SEQUENCE [LARGE SCALE GENOMIC DNA]</scope>
    <source>
        <strain evidence="7 8">CHu50b-6-2</strain>
    </source>
</reference>
<evidence type="ECO:0000313" key="7">
    <source>
        <dbReference type="EMBL" id="TXN28714.1"/>
    </source>
</evidence>
<dbReference type="AlphaFoldDB" id="A0A5C8ULJ2"/>
<dbReference type="SUPFAM" id="SSF46785">
    <property type="entry name" value="Winged helix' DNA-binding domain"/>
    <property type="match status" value="1"/>
</dbReference>
<comment type="caution">
    <text evidence="7">The sequence shown here is derived from an EMBL/GenBank/DDBJ whole genome shotgun (WGS) entry which is preliminary data.</text>
</comment>
<dbReference type="InterPro" id="IPR050176">
    <property type="entry name" value="LTTR"/>
</dbReference>
<dbReference type="InterPro" id="IPR036390">
    <property type="entry name" value="WH_DNA-bd_sf"/>
</dbReference>
<protein>
    <submittedName>
        <fullName evidence="7">LysR family transcriptional regulator ArgP</fullName>
    </submittedName>
</protein>
<dbReference type="NCBIfam" id="NF009888">
    <property type="entry name" value="PRK13348.1"/>
    <property type="match status" value="1"/>
</dbReference>
<dbReference type="InterPro" id="IPR036388">
    <property type="entry name" value="WH-like_DNA-bd_sf"/>
</dbReference>
<dbReference type="NCBIfam" id="NF002964">
    <property type="entry name" value="PRK03635.1"/>
    <property type="match status" value="1"/>
</dbReference>
<dbReference type="GO" id="GO:0003677">
    <property type="term" value="F:DNA binding"/>
    <property type="evidence" value="ECO:0007669"/>
    <property type="project" value="UniProtKB-KW"/>
</dbReference>
<evidence type="ECO:0000256" key="2">
    <source>
        <dbReference type="ARBA" id="ARBA00023015"/>
    </source>
</evidence>
<comment type="similarity">
    <text evidence="1">Belongs to the LysR transcriptional regulatory family.</text>
</comment>
<keyword evidence="8" id="KW-1185">Reference proteome</keyword>
<keyword evidence="3" id="KW-0238">DNA-binding</keyword>
<name>A0A5C8ULJ2_9MICO</name>
<dbReference type="PANTHER" id="PTHR30579">
    <property type="entry name" value="TRANSCRIPTIONAL REGULATOR"/>
    <property type="match status" value="1"/>
</dbReference>
<dbReference type="InterPro" id="IPR005119">
    <property type="entry name" value="LysR_subst-bd"/>
</dbReference>
<sequence>MDLHLDQLRTLSVVIDTGSFESAARALRVTPSAVSQRIKSLEQQVGRVLVQRSKPARLTDSGLVVLKLARQVQLLEHDTAAALNPAETAVTSVPLAINADSLATWLLPALAEVTGISFDLYLADQDHSAALLRAGTVMAAVTSEPDPVQGCTVSRLGWMRYRAVASPGYAARWMPHGPTVDALAVAPMLVFDRADSLQDRYLLARSGDVLAPPRHFIPASTEFVTAAALGLGWAMLPDAQSAGLLADGRLLLLDADTPIDVPLYWQQWSLDSPALESIADAVARAAAAHLF</sequence>
<dbReference type="PANTHER" id="PTHR30579:SF2">
    <property type="entry name" value="HTH-TYPE TRANSCRIPTIONAL REGULATOR ARGP"/>
    <property type="match status" value="1"/>
</dbReference>
<evidence type="ECO:0000256" key="5">
    <source>
        <dbReference type="ARBA" id="ARBA00023163"/>
    </source>
</evidence>
<dbReference type="GO" id="GO:0003700">
    <property type="term" value="F:DNA-binding transcription factor activity"/>
    <property type="evidence" value="ECO:0007669"/>
    <property type="project" value="InterPro"/>
</dbReference>
<evidence type="ECO:0000256" key="3">
    <source>
        <dbReference type="ARBA" id="ARBA00023125"/>
    </source>
</evidence>
<keyword evidence="2" id="KW-0805">Transcription regulation</keyword>
<dbReference type="Gene3D" id="1.10.10.10">
    <property type="entry name" value="Winged helix-like DNA-binding domain superfamily/Winged helix DNA-binding domain"/>
    <property type="match status" value="1"/>
</dbReference>
<accession>A0A5C8ULJ2</accession>
<feature type="domain" description="HTH lysR-type" evidence="6">
    <location>
        <begin position="1"/>
        <end position="59"/>
    </location>
</feature>
<evidence type="ECO:0000256" key="1">
    <source>
        <dbReference type="ARBA" id="ARBA00009437"/>
    </source>
</evidence>
<dbReference type="NCBIfam" id="TIGR03298">
    <property type="entry name" value="argP"/>
    <property type="match status" value="1"/>
</dbReference>
<proteinExistence type="inferred from homology"/>
<dbReference type="EMBL" id="VRMG01000011">
    <property type="protein sequence ID" value="TXN28714.1"/>
    <property type="molecule type" value="Genomic_DNA"/>
</dbReference>
<evidence type="ECO:0000259" key="6">
    <source>
        <dbReference type="PROSITE" id="PS50931"/>
    </source>
</evidence>
<organism evidence="7 8">
    <name type="scientific">Lacisediminihabitans profunda</name>
    <dbReference type="NCBI Taxonomy" id="2594790"/>
    <lineage>
        <taxon>Bacteria</taxon>
        <taxon>Bacillati</taxon>
        <taxon>Actinomycetota</taxon>
        <taxon>Actinomycetes</taxon>
        <taxon>Micrococcales</taxon>
        <taxon>Microbacteriaceae</taxon>
        <taxon>Lacisediminihabitans</taxon>
    </lineage>
</organism>
<dbReference type="Gene3D" id="3.40.190.290">
    <property type="match status" value="1"/>
</dbReference>
<dbReference type="SUPFAM" id="SSF53850">
    <property type="entry name" value="Periplasmic binding protein-like II"/>
    <property type="match status" value="1"/>
</dbReference>
<keyword evidence="5" id="KW-0804">Transcription</keyword>
<dbReference type="PROSITE" id="PS50931">
    <property type="entry name" value="HTH_LYSR"/>
    <property type="match status" value="1"/>
</dbReference>